<feature type="region of interest" description="Disordered" evidence="1">
    <location>
        <begin position="45"/>
        <end position="70"/>
    </location>
</feature>
<evidence type="ECO:0000256" key="1">
    <source>
        <dbReference type="SAM" id="MobiDB-lite"/>
    </source>
</evidence>
<name>A0A6J5XN41_PRUAR</name>
<accession>A0A6J5XN41</accession>
<dbReference type="AlphaFoldDB" id="A0A6J5XN41"/>
<proteinExistence type="predicted"/>
<evidence type="ECO:0000313" key="2">
    <source>
        <dbReference type="EMBL" id="CAB4313472.1"/>
    </source>
</evidence>
<dbReference type="Proteomes" id="UP000507245">
    <property type="component" value="Unassembled WGS sequence"/>
</dbReference>
<reference evidence="3" key="1">
    <citation type="journal article" date="2020" name="Genome Biol.">
        <title>Gamete binning: chromosome-level and haplotype-resolved genome assembly enabled by high-throughput single-cell sequencing of gamete genomes.</title>
        <authorList>
            <person name="Campoy J.A."/>
            <person name="Sun H."/>
            <person name="Goel M."/>
            <person name="Jiao W.-B."/>
            <person name="Folz-Donahue K."/>
            <person name="Wang N."/>
            <person name="Rubio M."/>
            <person name="Liu C."/>
            <person name="Kukat C."/>
            <person name="Ruiz D."/>
            <person name="Huettel B."/>
            <person name="Schneeberger K."/>
        </authorList>
    </citation>
    <scope>NUCLEOTIDE SEQUENCE [LARGE SCALE GENOMIC DNA]</scope>
    <source>
        <strain evidence="3">cv. Rojo Pasion</strain>
    </source>
</reference>
<feature type="region of interest" description="Disordered" evidence="1">
    <location>
        <begin position="96"/>
        <end position="124"/>
    </location>
</feature>
<sequence>MPNGPRASSFITQWGECRAKDQQWGRGVPGNGRIRTVCNRKIAMKERSAGGNRRWRGGAGAGPRDERGSREWGGALLNHIGANVQVGNFKFAHSRWERCQGQPGKRKDEGRRGGTGSRAPGHSV</sequence>
<gene>
    <name evidence="2" type="ORF">ORAREDHAP_LOCUS36534</name>
</gene>
<protein>
    <submittedName>
        <fullName evidence="2">Uncharacterized protein</fullName>
    </submittedName>
</protein>
<organism evidence="2 3">
    <name type="scientific">Prunus armeniaca</name>
    <name type="common">Apricot</name>
    <name type="synonym">Armeniaca vulgaris</name>
    <dbReference type="NCBI Taxonomy" id="36596"/>
    <lineage>
        <taxon>Eukaryota</taxon>
        <taxon>Viridiplantae</taxon>
        <taxon>Streptophyta</taxon>
        <taxon>Embryophyta</taxon>
        <taxon>Tracheophyta</taxon>
        <taxon>Spermatophyta</taxon>
        <taxon>Magnoliopsida</taxon>
        <taxon>eudicotyledons</taxon>
        <taxon>Gunneridae</taxon>
        <taxon>Pentapetalae</taxon>
        <taxon>rosids</taxon>
        <taxon>fabids</taxon>
        <taxon>Rosales</taxon>
        <taxon>Rosaceae</taxon>
        <taxon>Amygdaloideae</taxon>
        <taxon>Amygdaleae</taxon>
        <taxon>Prunus</taxon>
    </lineage>
</organism>
<keyword evidence="3" id="KW-1185">Reference proteome</keyword>
<evidence type="ECO:0000313" key="3">
    <source>
        <dbReference type="Proteomes" id="UP000507245"/>
    </source>
</evidence>
<dbReference type="EMBL" id="CAEKKB010000006">
    <property type="protein sequence ID" value="CAB4313472.1"/>
    <property type="molecule type" value="Genomic_DNA"/>
</dbReference>